<dbReference type="Proteomes" id="UP001159428">
    <property type="component" value="Unassembled WGS sequence"/>
</dbReference>
<dbReference type="InterPro" id="IPR000276">
    <property type="entry name" value="GPCR_Rhodpsn"/>
</dbReference>
<sequence length="157" mass="18290">METWFWVLGWFLCIFTMVGNGFVIFLVCSKRQLRTKTNTFIVSLAVADFCAGMIAVPSPFLCKMENMCISDEKLILLIISLRVFFIYASGTNLFILVLERYVAVVKPLEYLTFMKRRRCTDDLHYKLPVQVINSGLNPIAYAPFKRDIKQECKRYLF</sequence>
<keyword evidence="8" id="KW-0807">Transducer</keyword>
<dbReference type="PANTHER" id="PTHR24247">
    <property type="entry name" value="5-HYDROXYTRYPTAMINE RECEPTOR"/>
    <property type="match status" value="1"/>
</dbReference>
<feature type="domain" description="G-protein coupled receptors family 1 profile" evidence="10">
    <location>
        <begin position="19"/>
        <end position="119"/>
    </location>
</feature>
<dbReference type="AlphaFoldDB" id="A0AAU9X595"/>
<name>A0AAU9X595_9CNID</name>
<evidence type="ECO:0000256" key="1">
    <source>
        <dbReference type="ARBA" id="ARBA00004651"/>
    </source>
</evidence>
<evidence type="ECO:0000256" key="4">
    <source>
        <dbReference type="ARBA" id="ARBA00022989"/>
    </source>
</evidence>
<reference evidence="11 12" key="1">
    <citation type="submission" date="2022-05" db="EMBL/GenBank/DDBJ databases">
        <authorList>
            <consortium name="Genoscope - CEA"/>
            <person name="William W."/>
        </authorList>
    </citation>
    <scope>NUCLEOTIDE SEQUENCE [LARGE SCALE GENOMIC DNA]</scope>
</reference>
<dbReference type="GO" id="GO:0004993">
    <property type="term" value="F:G protein-coupled serotonin receptor activity"/>
    <property type="evidence" value="ECO:0007669"/>
    <property type="project" value="TreeGrafter"/>
</dbReference>
<evidence type="ECO:0000313" key="11">
    <source>
        <dbReference type="EMBL" id="CAH3136126.1"/>
    </source>
</evidence>
<evidence type="ECO:0000313" key="12">
    <source>
        <dbReference type="Proteomes" id="UP001159428"/>
    </source>
</evidence>
<dbReference type="PROSITE" id="PS50262">
    <property type="entry name" value="G_PROTEIN_RECEP_F1_2"/>
    <property type="match status" value="1"/>
</dbReference>
<protein>
    <recommendedName>
        <fullName evidence="10">G-protein coupled receptors family 1 profile domain-containing protein</fullName>
    </recommendedName>
</protein>
<evidence type="ECO:0000256" key="5">
    <source>
        <dbReference type="ARBA" id="ARBA00023040"/>
    </source>
</evidence>
<feature type="transmembrane region" description="Helical" evidence="9">
    <location>
        <begin position="40"/>
        <end position="62"/>
    </location>
</feature>
<comment type="caution">
    <text evidence="11">The sequence shown here is derived from an EMBL/GenBank/DDBJ whole genome shotgun (WGS) entry which is preliminary data.</text>
</comment>
<dbReference type="GO" id="GO:0007187">
    <property type="term" value="P:G protein-coupled receptor signaling pathway, coupled to cyclic nucleotide second messenger"/>
    <property type="evidence" value="ECO:0007669"/>
    <property type="project" value="TreeGrafter"/>
</dbReference>
<keyword evidence="6 9" id="KW-0472">Membrane</keyword>
<evidence type="ECO:0000256" key="2">
    <source>
        <dbReference type="ARBA" id="ARBA00022475"/>
    </source>
</evidence>
<feature type="non-terminal residue" evidence="11">
    <location>
        <position position="157"/>
    </location>
</feature>
<dbReference type="InterPro" id="IPR017452">
    <property type="entry name" value="GPCR_Rhodpsn_7TM"/>
</dbReference>
<dbReference type="Gene3D" id="1.20.1070.10">
    <property type="entry name" value="Rhodopsin 7-helix transmembrane proteins"/>
    <property type="match status" value="1"/>
</dbReference>
<comment type="subcellular location">
    <subcellularLocation>
        <location evidence="1">Cell membrane</location>
        <topology evidence="1">Multi-pass membrane protein</topology>
    </subcellularLocation>
</comment>
<keyword evidence="5" id="KW-0297">G-protein coupled receptor</keyword>
<proteinExistence type="predicted"/>
<keyword evidence="7" id="KW-0675">Receptor</keyword>
<dbReference type="GO" id="GO:0007268">
    <property type="term" value="P:chemical synaptic transmission"/>
    <property type="evidence" value="ECO:0007669"/>
    <property type="project" value="TreeGrafter"/>
</dbReference>
<organism evidence="11 12">
    <name type="scientific">Pocillopora meandrina</name>
    <dbReference type="NCBI Taxonomy" id="46732"/>
    <lineage>
        <taxon>Eukaryota</taxon>
        <taxon>Metazoa</taxon>
        <taxon>Cnidaria</taxon>
        <taxon>Anthozoa</taxon>
        <taxon>Hexacorallia</taxon>
        <taxon>Scleractinia</taxon>
        <taxon>Astrocoeniina</taxon>
        <taxon>Pocilloporidae</taxon>
        <taxon>Pocillopora</taxon>
    </lineage>
</organism>
<dbReference type="PRINTS" id="PR00237">
    <property type="entry name" value="GPCRRHODOPSN"/>
</dbReference>
<evidence type="ECO:0000256" key="8">
    <source>
        <dbReference type="ARBA" id="ARBA00023224"/>
    </source>
</evidence>
<keyword evidence="2" id="KW-1003">Cell membrane</keyword>
<evidence type="ECO:0000256" key="6">
    <source>
        <dbReference type="ARBA" id="ARBA00023136"/>
    </source>
</evidence>
<keyword evidence="4 9" id="KW-1133">Transmembrane helix</keyword>
<dbReference type="Pfam" id="PF00001">
    <property type="entry name" value="7tm_1"/>
    <property type="match status" value="1"/>
</dbReference>
<feature type="transmembrane region" description="Helical" evidence="9">
    <location>
        <begin position="74"/>
        <end position="98"/>
    </location>
</feature>
<dbReference type="GO" id="GO:0045202">
    <property type="term" value="C:synapse"/>
    <property type="evidence" value="ECO:0007669"/>
    <property type="project" value="GOC"/>
</dbReference>
<gene>
    <name evidence="11" type="ORF">PMEA_00017683</name>
</gene>
<dbReference type="GO" id="GO:0005886">
    <property type="term" value="C:plasma membrane"/>
    <property type="evidence" value="ECO:0007669"/>
    <property type="project" value="UniProtKB-SubCell"/>
</dbReference>
<keyword evidence="12" id="KW-1185">Reference proteome</keyword>
<accession>A0AAU9X595</accession>
<feature type="transmembrane region" description="Helical" evidence="9">
    <location>
        <begin position="6"/>
        <end position="28"/>
    </location>
</feature>
<dbReference type="SUPFAM" id="SSF81321">
    <property type="entry name" value="Family A G protein-coupled receptor-like"/>
    <property type="match status" value="1"/>
</dbReference>
<dbReference type="EMBL" id="CALNXJ010000030">
    <property type="protein sequence ID" value="CAH3136126.1"/>
    <property type="molecule type" value="Genomic_DNA"/>
</dbReference>
<dbReference type="GO" id="GO:0030594">
    <property type="term" value="F:neurotransmitter receptor activity"/>
    <property type="evidence" value="ECO:0007669"/>
    <property type="project" value="TreeGrafter"/>
</dbReference>
<dbReference type="GO" id="GO:0030425">
    <property type="term" value="C:dendrite"/>
    <property type="evidence" value="ECO:0007669"/>
    <property type="project" value="TreeGrafter"/>
</dbReference>
<evidence type="ECO:0000256" key="9">
    <source>
        <dbReference type="SAM" id="Phobius"/>
    </source>
</evidence>
<keyword evidence="3 9" id="KW-0812">Transmembrane</keyword>
<evidence type="ECO:0000256" key="3">
    <source>
        <dbReference type="ARBA" id="ARBA00022692"/>
    </source>
</evidence>
<evidence type="ECO:0000259" key="10">
    <source>
        <dbReference type="PROSITE" id="PS50262"/>
    </source>
</evidence>
<evidence type="ECO:0000256" key="7">
    <source>
        <dbReference type="ARBA" id="ARBA00023170"/>
    </source>
</evidence>